<comment type="caution">
    <text evidence="5">The sequence shown here is derived from an EMBL/GenBank/DDBJ whole genome shotgun (WGS) entry which is preliminary data.</text>
</comment>
<feature type="domain" description="Sulfotransferase" evidence="4">
    <location>
        <begin position="53"/>
        <end position="317"/>
    </location>
</feature>
<evidence type="ECO:0000259" key="4">
    <source>
        <dbReference type="Pfam" id="PF00685"/>
    </source>
</evidence>
<dbReference type="InterPro" id="IPR027417">
    <property type="entry name" value="P-loop_NTPase"/>
</dbReference>
<evidence type="ECO:0000313" key="6">
    <source>
        <dbReference type="Proteomes" id="UP001630127"/>
    </source>
</evidence>
<proteinExistence type="inferred from homology"/>
<evidence type="ECO:0000313" key="5">
    <source>
        <dbReference type="EMBL" id="KAL3500030.1"/>
    </source>
</evidence>
<dbReference type="Gene3D" id="3.40.50.300">
    <property type="entry name" value="P-loop containing nucleotide triphosphate hydrolases"/>
    <property type="match status" value="1"/>
</dbReference>
<evidence type="ECO:0000256" key="2">
    <source>
        <dbReference type="ARBA" id="ARBA00022679"/>
    </source>
</evidence>
<reference evidence="5 6" key="1">
    <citation type="submission" date="2024-11" db="EMBL/GenBank/DDBJ databases">
        <title>A near-complete genome assembly of Cinchona calisaya.</title>
        <authorList>
            <person name="Lian D.C."/>
            <person name="Zhao X.W."/>
            <person name="Wei L."/>
        </authorList>
    </citation>
    <scope>NUCLEOTIDE SEQUENCE [LARGE SCALE GENOMIC DNA]</scope>
    <source>
        <tissue evidence="5">Nenye</tissue>
    </source>
</reference>
<dbReference type="SUPFAM" id="SSF52540">
    <property type="entry name" value="P-loop containing nucleoside triphosphate hydrolases"/>
    <property type="match status" value="1"/>
</dbReference>
<sequence>MEIKDDQFKEFFQSLPEKSATGGNLLANYRGFWFGAHLLEGTITFQKHFKANDTDIILATMPKSGTTWLKALTFSIITRNNHSVAQSPLLFSNPHQLVSFFEINLYKDGKIPDIDSIPCPRIFATHIPCQCLPNTILDSSNCRIIYLCRNPLDMFTSMLHFSLQNGFLPQQPQETMSMDGLFESFCQGTYQYGPFWDHFLGYWNASLKNPQKVLFLKYEDLKEDTNGYVKKIADFLGCAFSSEEEEAGVVEEITSLCSLENLKNLECNKRGETKSFFKAKHSTFFRKGEVGDWVNFLSPSMANRLEKLVQEKFGESGLTLEIHGKYLG</sequence>
<dbReference type="GO" id="GO:0016740">
    <property type="term" value="F:transferase activity"/>
    <property type="evidence" value="ECO:0007669"/>
    <property type="project" value="UniProtKB-KW"/>
</dbReference>
<dbReference type="PANTHER" id="PTHR11783">
    <property type="entry name" value="SULFOTRANSFERASE SULT"/>
    <property type="match status" value="1"/>
</dbReference>
<dbReference type="Pfam" id="PF00685">
    <property type="entry name" value="Sulfotransfer_1"/>
    <property type="match status" value="1"/>
</dbReference>
<accession>A0ABD2Y087</accession>
<keyword evidence="6" id="KW-1185">Reference proteome</keyword>
<evidence type="ECO:0000256" key="1">
    <source>
        <dbReference type="ARBA" id="ARBA00005771"/>
    </source>
</evidence>
<dbReference type="InterPro" id="IPR000863">
    <property type="entry name" value="Sulfotransferase_dom"/>
</dbReference>
<name>A0ABD2Y087_9GENT</name>
<dbReference type="EC" id="2.8.2.-" evidence="3"/>
<dbReference type="Proteomes" id="UP001630127">
    <property type="component" value="Unassembled WGS sequence"/>
</dbReference>
<keyword evidence="2 3" id="KW-0808">Transferase</keyword>
<evidence type="ECO:0000256" key="3">
    <source>
        <dbReference type="RuleBase" id="RU361155"/>
    </source>
</evidence>
<dbReference type="EMBL" id="JBJUIK010000016">
    <property type="protein sequence ID" value="KAL3500030.1"/>
    <property type="molecule type" value="Genomic_DNA"/>
</dbReference>
<dbReference type="AlphaFoldDB" id="A0ABD2Y087"/>
<organism evidence="5 6">
    <name type="scientific">Cinchona calisaya</name>
    <dbReference type="NCBI Taxonomy" id="153742"/>
    <lineage>
        <taxon>Eukaryota</taxon>
        <taxon>Viridiplantae</taxon>
        <taxon>Streptophyta</taxon>
        <taxon>Embryophyta</taxon>
        <taxon>Tracheophyta</taxon>
        <taxon>Spermatophyta</taxon>
        <taxon>Magnoliopsida</taxon>
        <taxon>eudicotyledons</taxon>
        <taxon>Gunneridae</taxon>
        <taxon>Pentapetalae</taxon>
        <taxon>asterids</taxon>
        <taxon>lamiids</taxon>
        <taxon>Gentianales</taxon>
        <taxon>Rubiaceae</taxon>
        <taxon>Cinchonoideae</taxon>
        <taxon>Cinchoneae</taxon>
        <taxon>Cinchona</taxon>
    </lineage>
</organism>
<protein>
    <recommendedName>
        <fullName evidence="3">Sulfotransferase</fullName>
        <ecNumber evidence="3">2.8.2.-</ecNumber>
    </recommendedName>
</protein>
<gene>
    <name evidence="5" type="ORF">ACH5RR_039123</name>
</gene>
<comment type="similarity">
    <text evidence="1 3">Belongs to the sulfotransferase 1 family.</text>
</comment>